<dbReference type="Gene3D" id="3.40.50.150">
    <property type="entry name" value="Vaccinia Virus protein VP39"/>
    <property type="match status" value="1"/>
</dbReference>
<comment type="similarity">
    <text evidence="10">Belongs to the class I-like SAM-binding methyltransferase superfamily. Trm1 family.</text>
</comment>
<proteinExistence type="inferred from homology"/>
<keyword evidence="5 10" id="KW-0819">tRNA processing</keyword>
<dbReference type="AlphaFoldDB" id="A0ABD6EYB6"/>
<dbReference type="InterPro" id="IPR042296">
    <property type="entry name" value="tRNA_met_Trm1_C"/>
</dbReference>
<dbReference type="FunFam" id="3.30.56.70:FF:000001">
    <property type="entry name" value="tRNA (guanine(26)-N(2))-dimethyltransferase"/>
    <property type="match status" value="1"/>
</dbReference>
<evidence type="ECO:0000256" key="7">
    <source>
        <dbReference type="ARBA" id="ARBA00039099"/>
    </source>
</evidence>
<dbReference type="InterPro" id="IPR029063">
    <property type="entry name" value="SAM-dependent_MTases_sf"/>
</dbReference>
<keyword evidence="1 10" id="KW-0820">tRNA-binding</keyword>
<evidence type="ECO:0000256" key="6">
    <source>
        <dbReference type="ARBA" id="ARBA00022884"/>
    </source>
</evidence>
<keyword evidence="4 10" id="KW-0949">S-adenosyl-L-methionine</keyword>
<organism evidence="11 12">
    <name type="scientific">Gnathostoma spinigerum</name>
    <dbReference type="NCBI Taxonomy" id="75299"/>
    <lineage>
        <taxon>Eukaryota</taxon>
        <taxon>Metazoa</taxon>
        <taxon>Ecdysozoa</taxon>
        <taxon>Nematoda</taxon>
        <taxon>Chromadorea</taxon>
        <taxon>Rhabditida</taxon>
        <taxon>Spirurina</taxon>
        <taxon>Gnathostomatomorpha</taxon>
        <taxon>Gnathostomatoidea</taxon>
        <taxon>Gnathostomatidae</taxon>
        <taxon>Gnathostoma</taxon>
    </lineage>
</organism>
<dbReference type="Pfam" id="PF02005">
    <property type="entry name" value="TRM"/>
    <property type="match status" value="1"/>
</dbReference>
<gene>
    <name evidence="11" type="ORF">AB6A40_009175</name>
</gene>
<keyword evidence="12" id="KW-1185">Reference proteome</keyword>
<dbReference type="GO" id="GO:0008033">
    <property type="term" value="P:tRNA processing"/>
    <property type="evidence" value="ECO:0007669"/>
    <property type="project" value="UniProtKB-UniRule"/>
</dbReference>
<evidence type="ECO:0000256" key="5">
    <source>
        <dbReference type="ARBA" id="ARBA00022694"/>
    </source>
</evidence>
<dbReference type="SUPFAM" id="SSF53335">
    <property type="entry name" value="S-adenosyl-L-methionine-dependent methyltransferases"/>
    <property type="match status" value="1"/>
</dbReference>
<dbReference type="EMBL" id="JBGFUD010009370">
    <property type="protein sequence ID" value="MFH4982466.1"/>
    <property type="molecule type" value="Genomic_DNA"/>
</dbReference>
<name>A0ABD6EYB6_9BILA</name>
<dbReference type="InterPro" id="IPR002905">
    <property type="entry name" value="Trm1"/>
</dbReference>
<reference evidence="11 12" key="1">
    <citation type="submission" date="2024-08" db="EMBL/GenBank/DDBJ databases">
        <title>Gnathostoma spinigerum genome.</title>
        <authorList>
            <person name="Gonzalez-Bertolin B."/>
            <person name="Monzon S."/>
            <person name="Zaballos A."/>
            <person name="Jimenez P."/>
            <person name="Dekumyoy P."/>
            <person name="Varona S."/>
            <person name="Cuesta I."/>
            <person name="Sumanam S."/>
            <person name="Adisakwattana P."/>
            <person name="Gasser R.B."/>
            <person name="Hernandez-Gonzalez A."/>
            <person name="Young N.D."/>
            <person name="Perteguer M.J."/>
        </authorList>
    </citation>
    <scope>NUCLEOTIDE SEQUENCE [LARGE SCALE GENOMIC DNA]</scope>
    <source>
        <strain evidence="11">AL3</strain>
        <tissue evidence="11">Liver</tissue>
    </source>
</reference>
<dbReference type="PROSITE" id="PS51626">
    <property type="entry name" value="SAM_MT_TRM1"/>
    <property type="match status" value="1"/>
</dbReference>
<keyword evidence="6 10" id="KW-0694">RNA-binding</keyword>
<dbReference type="PANTHER" id="PTHR10631:SF3">
    <property type="entry name" value="TRNA (GUANINE(26)-N(2))-DIMETHYLTRANSFERASE"/>
    <property type="match status" value="1"/>
</dbReference>
<evidence type="ECO:0000256" key="8">
    <source>
        <dbReference type="ARBA" id="ARBA00051897"/>
    </source>
</evidence>
<dbReference type="EC" id="2.1.1.216" evidence="7 10"/>
<accession>A0ABD6EYB6</accession>
<evidence type="ECO:0000256" key="1">
    <source>
        <dbReference type="ARBA" id="ARBA00022555"/>
    </source>
</evidence>
<comment type="catalytic activity">
    <reaction evidence="8 10">
        <text>guanosine(26) in tRNA + 2 S-adenosyl-L-methionine = N(2)-dimethylguanosine(26) in tRNA + 2 S-adenosyl-L-homocysteine + 2 H(+)</text>
        <dbReference type="Rhea" id="RHEA:43140"/>
        <dbReference type="Rhea" id="RHEA-COMP:10359"/>
        <dbReference type="Rhea" id="RHEA-COMP:10360"/>
        <dbReference type="ChEBI" id="CHEBI:15378"/>
        <dbReference type="ChEBI" id="CHEBI:57856"/>
        <dbReference type="ChEBI" id="CHEBI:59789"/>
        <dbReference type="ChEBI" id="CHEBI:74269"/>
        <dbReference type="ChEBI" id="CHEBI:74513"/>
        <dbReference type="EC" id="2.1.1.216"/>
    </reaction>
</comment>
<dbReference type="CDD" id="cd02440">
    <property type="entry name" value="AdoMet_MTases"/>
    <property type="match status" value="1"/>
</dbReference>
<evidence type="ECO:0000256" key="9">
    <source>
        <dbReference type="ARBA" id="ARBA00074266"/>
    </source>
</evidence>
<keyword evidence="3 10" id="KW-0808">Transferase</keyword>
<dbReference type="NCBIfam" id="TIGR00308">
    <property type="entry name" value="TRM1"/>
    <property type="match status" value="1"/>
</dbReference>
<evidence type="ECO:0000313" key="11">
    <source>
        <dbReference type="EMBL" id="MFH4982466.1"/>
    </source>
</evidence>
<evidence type="ECO:0000256" key="3">
    <source>
        <dbReference type="ARBA" id="ARBA00022679"/>
    </source>
</evidence>
<evidence type="ECO:0000313" key="12">
    <source>
        <dbReference type="Proteomes" id="UP001608902"/>
    </source>
</evidence>
<evidence type="ECO:0000256" key="2">
    <source>
        <dbReference type="ARBA" id="ARBA00022603"/>
    </source>
</evidence>
<dbReference type="GO" id="GO:0160104">
    <property type="term" value="F:tRNA (guanine(26)-N2)-dimethyltransferase activity"/>
    <property type="evidence" value="ECO:0007669"/>
    <property type="project" value="UniProtKB-UniRule"/>
</dbReference>
<evidence type="ECO:0000256" key="4">
    <source>
        <dbReference type="ARBA" id="ARBA00022691"/>
    </source>
</evidence>
<sequence>MTDTKESPSDHEVTTITEGSAKITFIGRSSAFYNPVQEFNRDLTITVLQQFSDDWKKEFETEDKDGISAEGSPSRKRPRVYDSLGDGQIKVLDALSASGLRALRFAKEVPNISKIIANDFCEQAVETIKRNIQLNKVENIVEARYGDATETMMQHRSLDKRFHAIDLDPYGSVSVFLDSAVQSIADRGILMITCTDMAVLCGNTPESCYNKYGSVSLRTKSCHEMALRILLRTVDSHANRYARYIEPLLSISIDFYIRVFVRVHTSAKIAKDSILKTSNIFVCSGCHTFSFQTLARKVTVDNSVKFTCSTANLPTLTDGGKCTFCAQSVHIAGPIYSAPIHNFSFVKKLLERLKNNKESTALKTQKRLIGVLSVVSEELPDVPLYYELDELCHVLKCPVPRLLAFHSSIFNAGYRCSISHCNPRAVKTDAPPDLLWDTVRTLARSNGVKIEKFSEGSPGWRILSTEIKNNISFKMHPLAQAKSRVECAVRFQSNKGRNWGPKQKARGSVNSVKAGFQFQDLKAEESK</sequence>
<protein>
    <recommendedName>
        <fullName evidence="9 10">tRNA (guanine(26)-N(2))-dimethyltransferase</fullName>
        <ecNumber evidence="7 10">2.1.1.216</ecNumber>
    </recommendedName>
</protein>
<evidence type="ECO:0000256" key="10">
    <source>
        <dbReference type="PROSITE-ProRule" id="PRU00958"/>
    </source>
</evidence>
<dbReference type="GO" id="GO:0000049">
    <property type="term" value="F:tRNA binding"/>
    <property type="evidence" value="ECO:0007669"/>
    <property type="project" value="UniProtKB-UniRule"/>
</dbReference>
<dbReference type="PANTHER" id="PTHR10631">
    <property type="entry name" value="N 2 ,N 2 -DIMETHYLGUANOSINE TRNA METHYLTRANSFERASE"/>
    <property type="match status" value="1"/>
</dbReference>
<dbReference type="Proteomes" id="UP001608902">
    <property type="component" value="Unassembled WGS sequence"/>
</dbReference>
<comment type="caution">
    <text evidence="11">The sequence shown here is derived from an EMBL/GenBank/DDBJ whole genome shotgun (WGS) entry which is preliminary data.</text>
</comment>
<keyword evidence="2 10" id="KW-0489">Methyltransferase</keyword>
<dbReference type="Gene3D" id="3.30.56.70">
    <property type="entry name" value="N2,N2-dimethylguanosine tRNA methyltransferase, C-terminal domain"/>
    <property type="match status" value="1"/>
</dbReference>
<dbReference type="GO" id="GO:0032259">
    <property type="term" value="P:methylation"/>
    <property type="evidence" value="ECO:0007669"/>
    <property type="project" value="UniProtKB-UniRule"/>
</dbReference>